<dbReference type="Proteomes" id="UP000230603">
    <property type="component" value="Unassembled WGS sequence"/>
</dbReference>
<evidence type="ECO:0000313" key="2">
    <source>
        <dbReference type="Proteomes" id="UP000230603"/>
    </source>
</evidence>
<accession>A0A2M8L964</accession>
<sequence>MSELFSKIIKAIIPEQTPEQRERIELRKKLVATEVFHDAIVKCFGPKATIQADDERVIQKAQETGETAQEFADRLNLELAQNLAQEWLDNDARKIFPKIDEFEIKNGVVLRHPEQLSEERPQRFTIRQVEAWIDATNHQLDLK</sequence>
<protein>
    <submittedName>
        <fullName evidence="1">Uncharacterized protein</fullName>
    </submittedName>
</protein>
<dbReference type="AlphaFoldDB" id="A0A2M8L964"/>
<evidence type="ECO:0000313" key="1">
    <source>
        <dbReference type="EMBL" id="PJE73156.1"/>
    </source>
</evidence>
<reference evidence="2" key="1">
    <citation type="submission" date="2017-09" db="EMBL/GenBank/DDBJ databases">
        <title>Depth-based differentiation of microbial function through sediment-hosted aquifers and enrichment of novel symbionts in the deep terrestrial subsurface.</title>
        <authorList>
            <person name="Probst A.J."/>
            <person name="Ladd B."/>
            <person name="Jarett J.K."/>
            <person name="Geller-Mcgrath D.E."/>
            <person name="Sieber C.M.K."/>
            <person name="Emerson J.B."/>
            <person name="Anantharaman K."/>
            <person name="Thomas B.C."/>
            <person name="Malmstrom R."/>
            <person name="Stieglmeier M."/>
            <person name="Klingl A."/>
            <person name="Woyke T."/>
            <person name="Ryan C.M."/>
            <person name="Banfield J.F."/>
        </authorList>
    </citation>
    <scope>NUCLEOTIDE SEQUENCE [LARGE SCALE GENOMIC DNA]</scope>
</reference>
<dbReference type="EMBL" id="PFEP01000022">
    <property type="protein sequence ID" value="PJE73156.1"/>
    <property type="molecule type" value="Genomic_DNA"/>
</dbReference>
<proteinExistence type="predicted"/>
<gene>
    <name evidence="1" type="ORF">COV00_01410</name>
</gene>
<organism evidence="1 2">
    <name type="scientific">Candidatus Tagabacteria bacterium CG10_big_fil_rev_8_21_14_0_10_40_13</name>
    <dbReference type="NCBI Taxonomy" id="1975022"/>
    <lineage>
        <taxon>Bacteria</taxon>
        <taxon>Candidatus Tagaibacteriota</taxon>
    </lineage>
</organism>
<comment type="caution">
    <text evidence="1">The sequence shown here is derived from an EMBL/GenBank/DDBJ whole genome shotgun (WGS) entry which is preliminary data.</text>
</comment>
<name>A0A2M8L964_9BACT</name>